<dbReference type="AlphaFoldDB" id="A0A4Y3RAC3"/>
<dbReference type="CDD" id="cd00093">
    <property type="entry name" value="HTH_XRE"/>
    <property type="match status" value="1"/>
</dbReference>
<organism evidence="2 3">
    <name type="scientific">Streptomyces cacaoi</name>
    <dbReference type="NCBI Taxonomy" id="1898"/>
    <lineage>
        <taxon>Bacteria</taxon>
        <taxon>Bacillati</taxon>
        <taxon>Actinomycetota</taxon>
        <taxon>Actinomycetes</taxon>
        <taxon>Kitasatosporales</taxon>
        <taxon>Streptomycetaceae</taxon>
        <taxon>Streptomyces</taxon>
    </lineage>
</organism>
<protein>
    <submittedName>
        <fullName evidence="2">Transcriptional regulator</fullName>
    </submittedName>
</protein>
<dbReference type="InterPro" id="IPR043917">
    <property type="entry name" value="DUF5753"/>
</dbReference>
<gene>
    <name evidence="2" type="ORF">SCA03_63390</name>
</gene>
<dbReference type="OrthoDB" id="4115547at2"/>
<dbReference type="GO" id="GO:0003677">
    <property type="term" value="F:DNA binding"/>
    <property type="evidence" value="ECO:0007669"/>
    <property type="project" value="InterPro"/>
</dbReference>
<dbReference type="Pfam" id="PF19054">
    <property type="entry name" value="DUF5753"/>
    <property type="match status" value="1"/>
</dbReference>
<feature type="domain" description="HTH cro/C1-type" evidence="1">
    <location>
        <begin position="47"/>
        <end position="102"/>
    </location>
</feature>
<dbReference type="Proteomes" id="UP000319210">
    <property type="component" value="Unassembled WGS sequence"/>
</dbReference>
<comment type="caution">
    <text evidence="2">The sequence shown here is derived from an EMBL/GenBank/DDBJ whole genome shotgun (WGS) entry which is preliminary data.</text>
</comment>
<reference evidence="2 3" key="1">
    <citation type="submission" date="2019-06" db="EMBL/GenBank/DDBJ databases">
        <title>Whole genome shotgun sequence of Streptomyces cacaoi subsp. cacaoi NBRC 12748.</title>
        <authorList>
            <person name="Hosoyama A."/>
            <person name="Uohara A."/>
            <person name="Ohji S."/>
            <person name="Ichikawa N."/>
        </authorList>
    </citation>
    <scope>NUCLEOTIDE SEQUENCE [LARGE SCALE GENOMIC DNA]</scope>
    <source>
        <strain evidence="2 3">NBRC 12748</strain>
    </source>
</reference>
<evidence type="ECO:0000259" key="1">
    <source>
        <dbReference type="SMART" id="SM00530"/>
    </source>
</evidence>
<dbReference type="Pfam" id="PF13560">
    <property type="entry name" value="HTH_31"/>
    <property type="match status" value="1"/>
</dbReference>
<dbReference type="SMART" id="SM00530">
    <property type="entry name" value="HTH_XRE"/>
    <property type="match status" value="1"/>
</dbReference>
<accession>A0A4Y3RAC3</accession>
<evidence type="ECO:0000313" key="3">
    <source>
        <dbReference type="Proteomes" id="UP000319210"/>
    </source>
</evidence>
<dbReference type="InterPro" id="IPR001387">
    <property type="entry name" value="Cro/C1-type_HTH"/>
</dbReference>
<dbReference type="InterPro" id="IPR010982">
    <property type="entry name" value="Lambda_DNA-bd_dom_sf"/>
</dbReference>
<dbReference type="EMBL" id="BJMM01000063">
    <property type="protein sequence ID" value="GEB53788.1"/>
    <property type="molecule type" value="Genomic_DNA"/>
</dbReference>
<keyword evidence="3" id="KW-1185">Reference proteome</keyword>
<evidence type="ECO:0000313" key="2">
    <source>
        <dbReference type="EMBL" id="GEB53788.1"/>
    </source>
</evidence>
<dbReference type="SUPFAM" id="SSF47413">
    <property type="entry name" value="lambda repressor-like DNA-binding domains"/>
    <property type="match status" value="1"/>
</dbReference>
<sequence>MRNIEREIRELREHLSVSPMFPATARMLPMTQRKLPPPVMRRRVGGLLRDFREQAGLGPGAAAKQLGWDSTRQGRIERGIYRVSEGDIRKMLETYGIHGDEEAVRELTAASNESLKSGWWAPYVGRISDALLDFVILESKATSIQVQHPAIIPGLFQAPGYVREIFNGPLHPDNRELSGMLSAIRMARQEVLHRPGDPVRLHALISEAALLHRFPRAPGVMKEQLRKLADDAGQPHITIQIVPVDVPAYAAANQAMTILHFRHPWPAAVSIDSSLGGSFLDEPAEVSALSVVFEKIAELALSAEESRDRINLHLEENFS</sequence>
<proteinExistence type="predicted"/>
<name>A0A4Y3RAC3_STRCI</name>